<protein>
    <submittedName>
        <fullName evidence="2">Uncharacterized protein</fullName>
    </submittedName>
</protein>
<sequence length="165" mass="18852">MTNVSNRYSTTVFELAMNEFESEESLLDELRRDAPNSTLYGCSIHRYGGGVIFDRINVSENVLDYRILIPTPLTEDPWMLDQEWSDPFGADNDFNKIPGRPPYWSSAFLSLQYAIDSTFIERVSTEVTPRKDVRLRRMPDAAYNVNSIAAFLSIASYVWGLCAFV</sequence>
<organism evidence="2 3">
    <name type="scientific">Cylicostephanus goldi</name>
    <name type="common">Nematode worm</name>
    <dbReference type="NCBI Taxonomy" id="71465"/>
    <lineage>
        <taxon>Eukaryota</taxon>
        <taxon>Metazoa</taxon>
        <taxon>Ecdysozoa</taxon>
        <taxon>Nematoda</taxon>
        <taxon>Chromadorea</taxon>
        <taxon>Rhabditida</taxon>
        <taxon>Rhabditina</taxon>
        <taxon>Rhabditomorpha</taxon>
        <taxon>Strongyloidea</taxon>
        <taxon>Strongylidae</taxon>
        <taxon>Cylicostephanus</taxon>
    </lineage>
</organism>
<evidence type="ECO:0000256" key="1">
    <source>
        <dbReference type="SAM" id="Phobius"/>
    </source>
</evidence>
<accession>A0A3P7MN00</accession>
<dbReference type="Proteomes" id="UP000271889">
    <property type="component" value="Unassembled WGS sequence"/>
</dbReference>
<dbReference type="AlphaFoldDB" id="A0A3P7MN00"/>
<dbReference type="OrthoDB" id="5850263at2759"/>
<proteinExistence type="predicted"/>
<evidence type="ECO:0000313" key="3">
    <source>
        <dbReference type="Proteomes" id="UP000271889"/>
    </source>
</evidence>
<keyword evidence="3" id="KW-1185">Reference proteome</keyword>
<dbReference type="EMBL" id="UYRV01108829">
    <property type="protein sequence ID" value="VDN24697.1"/>
    <property type="molecule type" value="Genomic_DNA"/>
</dbReference>
<evidence type="ECO:0000313" key="2">
    <source>
        <dbReference type="EMBL" id="VDN24697.1"/>
    </source>
</evidence>
<keyword evidence="1" id="KW-0472">Membrane</keyword>
<keyword evidence="1" id="KW-0812">Transmembrane</keyword>
<name>A0A3P7MN00_CYLGO</name>
<reference evidence="2 3" key="1">
    <citation type="submission" date="2018-11" db="EMBL/GenBank/DDBJ databases">
        <authorList>
            <consortium name="Pathogen Informatics"/>
        </authorList>
    </citation>
    <scope>NUCLEOTIDE SEQUENCE [LARGE SCALE GENOMIC DNA]</scope>
</reference>
<feature type="non-terminal residue" evidence="2">
    <location>
        <position position="165"/>
    </location>
</feature>
<gene>
    <name evidence="2" type="ORF">CGOC_LOCUS9892</name>
</gene>
<feature type="transmembrane region" description="Helical" evidence="1">
    <location>
        <begin position="141"/>
        <end position="159"/>
    </location>
</feature>
<keyword evidence="1" id="KW-1133">Transmembrane helix</keyword>